<dbReference type="InterPro" id="IPR036565">
    <property type="entry name" value="Mur-like_cat_sf"/>
</dbReference>
<geneLocation type="mitochondrion" evidence="6"/>
<evidence type="ECO:0000256" key="1">
    <source>
        <dbReference type="ARBA" id="ARBA00008276"/>
    </source>
</evidence>
<dbReference type="OrthoDB" id="1735485at2759"/>
<dbReference type="PANTHER" id="PTHR11136">
    <property type="entry name" value="FOLYLPOLYGLUTAMATE SYNTHASE-RELATED"/>
    <property type="match status" value="1"/>
</dbReference>
<gene>
    <name evidence="6" type="ORF">CTI12_AA016650</name>
</gene>
<dbReference type="PANTHER" id="PTHR11136:SF5">
    <property type="entry name" value="FOLYLPOLYGLUTAMATE SYNTHASE, MITOCHONDRIAL"/>
    <property type="match status" value="1"/>
</dbReference>
<dbReference type="GO" id="GO:0005524">
    <property type="term" value="F:ATP binding"/>
    <property type="evidence" value="ECO:0007669"/>
    <property type="project" value="UniProtKB-KW"/>
</dbReference>
<keyword evidence="4" id="KW-0067">ATP-binding</keyword>
<feature type="region of interest" description="Disordered" evidence="5">
    <location>
        <begin position="104"/>
        <end position="137"/>
    </location>
</feature>
<evidence type="ECO:0000256" key="5">
    <source>
        <dbReference type="SAM" id="MobiDB-lite"/>
    </source>
</evidence>
<evidence type="ECO:0000313" key="7">
    <source>
        <dbReference type="Proteomes" id="UP000245207"/>
    </source>
</evidence>
<comment type="caution">
    <text evidence="6">The sequence shown here is derived from an EMBL/GenBank/DDBJ whole genome shotgun (WGS) entry which is preliminary data.</text>
</comment>
<keyword evidence="3" id="KW-0547">Nucleotide-binding</keyword>
<dbReference type="GO" id="GO:0005829">
    <property type="term" value="C:cytosol"/>
    <property type="evidence" value="ECO:0007669"/>
    <property type="project" value="TreeGrafter"/>
</dbReference>
<comment type="similarity">
    <text evidence="1">Belongs to the folylpolyglutamate synthase family.</text>
</comment>
<evidence type="ECO:0000256" key="2">
    <source>
        <dbReference type="ARBA" id="ARBA00022598"/>
    </source>
</evidence>
<sequence length="166" mass="18757">MRTIVIVIVNVNDGDLILGIKEQIADLKIIHVAGTKWKGSTCTFCEAILRESGLKSGLFSSPHLIDVKVRKKKRCLGVLDDEDDTVTDEVEVLRKFISRKKKLLNGNSNPNEETNNTTATCNRNLQSPSTAKRSRMWAKVQAPRDLLQVKMRQLDEGQASLRRLWQ</sequence>
<dbReference type="Proteomes" id="UP000245207">
    <property type="component" value="Unassembled WGS sequence"/>
</dbReference>
<evidence type="ECO:0000256" key="4">
    <source>
        <dbReference type="ARBA" id="ARBA00022840"/>
    </source>
</evidence>
<dbReference type="EMBL" id="PKPP01000283">
    <property type="protein sequence ID" value="PWA94842.1"/>
    <property type="molecule type" value="Genomic_DNA"/>
</dbReference>
<dbReference type="AlphaFoldDB" id="A0A2U1QA78"/>
<dbReference type="InterPro" id="IPR001645">
    <property type="entry name" value="Folylpolyglutamate_synth"/>
</dbReference>
<keyword evidence="6" id="KW-0496">Mitochondrion</keyword>
<reference evidence="6 7" key="1">
    <citation type="journal article" date="2018" name="Mol. Plant">
        <title>The genome of Artemisia annua provides insight into the evolution of Asteraceae family and artemisinin biosynthesis.</title>
        <authorList>
            <person name="Shen Q."/>
            <person name="Zhang L."/>
            <person name="Liao Z."/>
            <person name="Wang S."/>
            <person name="Yan T."/>
            <person name="Shi P."/>
            <person name="Liu M."/>
            <person name="Fu X."/>
            <person name="Pan Q."/>
            <person name="Wang Y."/>
            <person name="Lv Z."/>
            <person name="Lu X."/>
            <person name="Zhang F."/>
            <person name="Jiang W."/>
            <person name="Ma Y."/>
            <person name="Chen M."/>
            <person name="Hao X."/>
            <person name="Li L."/>
            <person name="Tang Y."/>
            <person name="Lv G."/>
            <person name="Zhou Y."/>
            <person name="Sun X."/>
            <person name="Brodelius P.E."/>
            <person name="Rose J.K.C."/>
            <person name="Tang K."/>
        </authorList>
    </citation>
    <scope>NUCLEOTIDE SEQUENCE [LARGE SCALE GENOMIC DNA]</scope>
    <source>
        <strain evidence="7">cv. Huhao1</strain>
        <tissue evidence="6">Leaf</tissue>
    </source>
</reference>
<accession>A0A2U1QA78</accession>
<proteinExistence type="inferred from homology"/>
<keyword evidence="2" id="KW-0436">Ligase</keyword>
<dbReference type="GO" id="GO:0005739">
    <property type="term" value="C:mitochondrion"/>
    <property type="evidence" value="ECO:0007669"/>
    <property type="project" value="TreeGrafter"/>
</dbReference>
<dbReference type="Gene3D" id="3.40.1190.10">
    <property type="entry name" value="Mur-like, catalytic domain"/>
    <property type="match status" value="1"/>
</dbReference>
<keyword evidence="7" id="KW-1185">Reference proteome</keyword>
<protein>
    <submittedName>
        <fullName evidence="6">DHFS-FPGS-C-like protein</fullName>
    </submittedName>
</protein>
<evidence type="ECO:0000256" key="3">
    <source>
        <dbReference type="ARBA" id="ARBA00022741"/>
    </source>
</evidence>
<dbReference type="STRING" id="35608.A0A2U1QA78"/>
<dbReference type="GO" id="GO:0004326">
    <property type="term" value="F:tetrahydrofolylpolyglutamate synthase activity"/>
    <property type="evidence" value="ECO:0007669"/>
    <property type="project" value="InterPro"/>
</dbReference>
<evidence type="ECO:0000313" key="6">
    <source>
        <dbReference type="EMBL" id="PWA94842.1"/>
    </source>
</evidence>
<organism evidence="6 7">
    <name type="scientific">Artemisia annua</name>
    <name type="common">Sweet wormwood</name>
    <dbReference type="NCBI Taxonomy" id="35608"/>
    <lineage>
        <taxon>Eukaryota</taxon>
        <taxon>Viridiplantae</taxon>
        <taxon>Streptophyta</taxon>
        <taxon>Embryophyta</taxon>
        <taxon>Tracheophyta</taxon>
        <taxon>Spermatophyta</taxon>
        <taxon>Magnoliopsida</taxon>
        <taxon>eudicotyledons</taxon>
        <taxon>Gunneridae</taxon>
        <taxon>Pentapetalae</taxon>
        <taxon>asterids</taxon>
        <taxon>campanulids</taxon>
        <taxon>Asterales</taxon>
        <taxon>Asteraceae</taxon>
        <taxon>Asteroideae</taxon>
        <taxon>Anthemideae</taxon>
        <taxon>Artemisiinae</taxon>
        <taxon>Artemisia</taxon>
    </lineage>
</organism>
<name>A0A2U1QA78_ARTAN</name>
<dbReference type="SUPFAM" id="SSF53623">
    <property type="entry name" value="MurD-like peptide ligases, catalytic domain"/>
    <property type="match status" value="1"/>
</dbReference>
<feature type="compositionally biased region" description="Low complexity" evidence="5">
    <location>
        <begin position="105"/>
        <end position="124"/>
    </location>
</feature>